<protein>
    <submittedName>
        <fullName evidence="1">Uncharacterized protein</fullName>
    </submittedName>
</protein>
<dbReference type="HOGENOM" id="CLU_3403945_0_0_7"/>
<reference evidence="2" key="1">
    <citation type="submission" date="2010-11" db="EMBL/GenBank/DDBJ databases">
        <title>Genome sequence of Helicobacter pylori strain SouthAfrica7.</title>
        <authorList>
            <person name="Kersulyte D."/>
            <person name="Segal I."/>
            <person name="Mistry R."/>
            <person name="Berg D.E."/>
        </authorList>
    </citation>
    <scope>NUCLEOTIDE SEQUENCE [LARGE SCALE GENOMIC DNA]</scope>
    <source>
        <strain evidence="2">SouthAfrica7</strain>
    </source>
</reference>
<accession>E8QTD2</accession>
<dbReference type="EMBL" id="CP002336">
    <property type="protein sequence ID" value="ADU84038.1"/>
    <property type="molecule type" value="Genomic_DNA"/>
</dbReference>
<dbReference type="KEGG" id="hes:HPSA_00040"/>
<dbReference type="Proteomes" id="UP000007467">
    <property type="component" value="Chromosome"/>
</dbReference>
<dbReference type="AlphaFoldDB" id="E8QTD2"/>
<sequence length="30" mass="3399">MRFFKAFKASGSIKAPPKKGILERGDFKSR</sequence>
<proteinExistence type="predicted"/>
<gene>
    <name evidence="1" type="ordered locus">HPSA_00040</name>
</gene>
<reference evidence="1 2" key="2">
    <citation type="journal article" date="2013" name="Genome Announc.">
        <title>Genome Sequences of Three hpAfrica2 Strains of Helicobacter pylori.</title>
        <authorList>
            <person name="Duncan S.S."/>
            <person name="Bertoli M.T."/>
            <person name="Kersulyte D."/>
            <person name="Valk P.L."/>
            <person name="Tamma S."/>
            <person name="Segal I."/>
            <person name="McClain M.S."/>
            <person name="Cover T.L."/>
            <person name="Berg D.E."/>
        </authorList>
    </citation>
    <scope>NUCLEOTIDE SEQUENCE [LARGE SCALE GENOMIC DNA]</scope>
    <source>
        <strain evidence="1 2">SouthAfrica7</strain>
    </source>
</reference>
<evidence type="ECO:0000313" key="2">
    <source>
        <dbReference type="Proteomes" id="UP000007467"/>
    </source>
</evidence>
<evidence type="ECO:0000313" key="1">
    <source>
        <dbReference type="EMBL" id="ADU84038.1"/>
    </source>
</evidence>
<organism evidence="1 2">
    <name type="scientific">Helicobacter pylori (strain SouthAfrica7)</name>
    <dbReference type="NCBI Taxonomy" id="907239"/>
    <lineage>
        <taxon>Bacteria</taxon>
        <taxon>Pseudomonadati</taxon>
        <taxon>Campylobacterota</taxon>
        <taxon>Epsilonproteobacteria</taxon>
        <taxon>Campylobacterales</taxon>
        <taxon>Helicobacteraceae</taxon>
        <taxon>Helicobacter</taxon>
    </lineage>
</organism>
<name>E8QTD2_HELPW</name>